<dbReference type="Gene3D" id="3.40.50.12170">
    <property type="entry name" value="Uncharacterised protein PF07075, DUF1343"/>
    <property type="match status" value="1"/>
</dbReference>
<dbReference type="InterPro" id="IPR008302">
    <property type="entry name" value="NamZ"/>
</dbReference>
<reference evidence="5" key="1">
    <citation type="submission" date="2016-10" db="EMBL/GenBank/DDBJ databases">
        <authorList>
            <person name="Varghese N."/>
            <person name="Submissions S."/>
        </authorList>
    </citation>
    <scope>NUCLEOTIDE SEQUENCE [LARGE SCALE GENOMIC DNA]</scope>
    <source>
        <strain evidence="5">DSM 22530</strain>
    </source>
</reference>
<proteinExistence type="predicted"/>
<feature type="domain" description="Peptidoglycan beta-N-acetylmuramidase NamZ C-terminal" evidence="3">
    <location>
        <begin position="269"/>
        <end position="426"/>
    </location>
</feature>
<evidence type="ECO:0000259" key="2">
    <source>
        <dbReference type="Pfam" id="PF07075"/>
    </source>
</evidence>
<dbReference type="InterPro" id="IPR048503">
    <property type="entry name" value="NamZ_C"/>
</dbReference>
<feature type="chain" id="PRO_5011469643" evidence="1">
    <location>
        <begin position="24"/>
        <end position="439"/>
    </location>
</feature>
<keyword evidence="1" id="KW-0732">Signal</keyword>
<dbReference type="Pfam" id="PF20732">
    <property type="entry name" value="NamZ_C"/>
    <property type="match status" value="1"/>
</dbReference>
<dbReference type="PIRSF" id="PIRSF016719">
    <property type="entry name" value="UCP016719"/>
    <property type="match status" value="1"/>
</dbReference>
<feature type="signal peptide" evidence="1">
    <location>
        <begin position="1"/>
        <end position="23"/>
    </location>
</feature>
<dbReference type="Gene3D" id="3.90.1150.140">
    <property type="match status" value="1"/>
</dbReference>
<dbReference type="RefSeq" id="WP_090082422.1">
    <property type="nucleotide sequence ID" value="NZ_FOMR01000003.1"/>
</dbReference>
<dbReference type="GO" id="GO:0033922">
    <property type="term" value="F:peptidoglycan beta-N-acetylmuramidase activity"/>
    <property type="evidence" value="ECO:0007669"/>
    <property type="project" value="InterPro"/>
</dbReference>
<dbReference type="InterPro" id="IPR048502">
    <property type="entry name" value="NamZ_N"/>
</dbReference>
<evidence type="ECO:0000313" key="4">
    <source>
        <dbReference type="EMBL" id="SFD67633.1"/>
    </source>
</evidence>
<evidence type="ECO:0000256" key="1">
    <source>
        <dbReference type="SAM" id="SignalP"/>
    </source>
</evidence>
<accession>A0A1I1UFU8</accession>
<organism evidence="4 5">
    <name type="scientific">Lentibacillus persicus</name>
    <dbReference type="NCBI Taxonomy" id="640948"/>
    <lineage>
        <taxon>Bacteria</taxon>
        <taxon>Bacillati</taxon>
        <taxon>Bacillota</taxon>
        <taxon>Bacilli</taxon>
        <taxon>Bacillales</taxon>
        <taxon>Bacillaceae</taxon>
        <taxon>Lentibacillus</taxon>
    </lineage>
</organism>
<dbReference type="Proteomes" id="UP000199474">
    <property type="component" value="Unassembled WGS sequence"/>
</dbReference>
<evidence type="ECO:0000259" key="3">
    <source>
        <dbReference type="Pfam" id="PF20732"/>
    </source>
</evidence>
<dbReference type="PANTHER" id="PTHR42915:SF1">
    <property type="entry name" value="PEPTIDOGLYCAN BETA-N-ACETYLMURAMIDASE NAMZ"/>
    <property type="match status" value="1"/>
</dbReference>
<keyword evidence="5" id="KW-1185">Reference proteome</keyword>
<dbReference type="OrthoDB" id="9801061at2"/>
<dbReference type="AlphaFoldDB" id="A0A1I1UFU8"/>
<name>A0A1I1UFU8_9BACI</name>
<dbReference type="EMBL" id="FOMR01000003">
    <property type="protein sequence ID" value="SFD67633.1"/>
    <property type="molecule type" value="Genomic_DNA"/>
</dbReference>
<protein>
    <submittedName>
        <fullName evidence="4">Beta-N-acetylhexosaminidase</fullName>
    </submittedName>
</protein>
<sequence length="439" mass="48335">MKKWLVILAAAIMMLATLSVVTADSPGKGHGPPDGVPPGQDTDVKLGVDVLLEDEIDMLEGKDVGLITNPTGVDKELNSIVDTLHNHDAVNLVSLYGPEHGVRGSAQAGEYVEFYIDEKTGLPVYSLYGETRKPTPEMLEDVDTLLFDIQDVGTRFYTYIYTMAYAMEAAAENDIEFVVLDRPNPLGGEKVEGPVLEPEYSSFVGVYPIPLRHGMTVGELAKLFNDAFDIGADLEVVEMEGWNRSMTYDETELEFVRPSPNMPTLDTALVYPGAALIEGTNVSEGRGTTKPFELIGAPYINSTELAANLNEQGHNGVQFRAASFTPQFSKHSGELSHGIEIHVTDKEAYEPVKTGVAIVKTIHDMYPEDFAFRAENSEGISFFDNLIGNGWVREEIENGTSIDTIVSQWQDGLDEFKETREAYLLYEGGKKRPGPPWNQ</sequence>
<dbReference type="STRING" id="640948.SAMN05216238_103107"/>
<dbReference type="PANTHER" id="PTHR42915">
    <property type="entry name" value="HYPOTHETICAL 460 KDA PROTEIN IN FEUA-SIGW INTERGENIC REGION [PRECURSOR]"/>
    <property type="match status" value="1"/>
</dbReference>
<gene>
    <name evidence="4" type="ORF">SAMN05216238_103107</name>
</gene>
<dbReference type="Pfam" id="PF07075">
    <property type="entry name" value="NamZ_N"/>
    <property type="match status" value="1"/>
</dbReference>
<feature type="domain" description="Peptidoglycan beta-N-acetylmuramidase NamZ N-terminal" evidence="2">
    <location>
        <begin position="64"/>
        <end position="265"/>
    </location>
</feature>
<evidence type="ECO:0000313" key="5">
    <source>
        <dbReference type="Proteomes" id="UP000199474"/>
    </source>
</evidence>